<dbReference type="EMBL" id="LR797393">
    <property type="protein sequence ID" value="CAB4212966.1"/>
    <property type="molecule type" value="Genomic_DNA"/>
</dbReference>
<proteinExistence type="predicted"/>
<evidence type="ECO:0000313" key="1">
    <source>
        <dbReference type="EMBL" id="CAB4212966.1"/>
    </source>
</evidence>
<sequence length="163" mass="18796">MIKSALEQLVDDLAAQVAEIKSYIESTKEKPSKLKRPTLDDIKSEGIKTGLPALDCESFFNYYEANGWKVGRNPMKSWKAAMANWKRNSGQYQQTNRPVQERPKSTWELTQKLNVIVEEMSQLKSYGGMTDAFGFHWTDDTKKKRFVQLKIARDELKSKIIET</sequence>
<gene>
    <name evidence="1" type="ORF">UFOVP1444_44</name>
    <name evidence="2" type="ORF">UFOVP1536_32</name>
</gene>
<evidence type="ECO:0000313" key="2">
    <source>
        <dbReference type="EMBL" id="CAB5228003.1"/>
    </source>
</evidence>
<organism evidence="2">
    <name type="scientific">uncultured Caudovirales phage</name>
    <dbReference type="NCBI Taxonomy" id="2100421"/>
    <lineage>
        <taxon>Viruses</taxon>
        <taxon>Duplodnaviria</taxon>
        <taxon>Heunggongvirae</taxon>
        <taxon>Uroviricota</taxon>
        <taxon>Caudoviricetes</taxon>
        <taxon>Peduoviridae</taxon>
        <taxon>Maltschvirus</taxon>
        <taxon>Maltschvirus maltsch</taxon>
    </lineage>
</organism>
<dbReference type="EMBL" id="LR798382">
    <property type="protein sequence ID" value="CAB5228003.1"/>
    <property type="molecule type" value="Genomic_DNA"/>
</dbReference>
<accession>A0A6J7XA73</accession>
<name>A0A6J7XA73_9CAUD</name>
<reference evidence="2" key="1">
    <citation type="submission" date="2020-05" db="EMBL/GenBank/DDBJ databases">
        <authorList>
            <person name="Chiriac C."/>
            <person name="Salcher M."/>
            <person name="Ghai R."/>
            <person name="Kavagutti S V."/>
        </authorList>
    </citation>
    <scope>NUCLEOTIDE SEQUENCE</scope>
</reference>
<protein>
    <submittedName>
        <fullName evidence="2">Uncharacterized protein</fullName>
    </submittedName>
</protein>